<dbReference type="AlphaFoldDB" id="A0A1H4NE71"/>
<protein>
    <submittedName>
        <fullName evidence="2">Peptidase_C39 like family protein</fullName>
    </submittedName>
</protein>
<proteinExistence type="predicted"/>
<dbReference type="EMBL" id="FNSN01000003">
    <property type="protein sequence ID" value="SEB92892.1"/>
    <property type="molecule type" value="Genomic_DNA"/>
</dbReference>
<dbReference type="RefSeq" id="WP_066210847.1">
    <property type="nucleotide sequence ID" value="NZ_FNSN01000003.1"/>
</dbReference>
<evidence type="ECO:0000256" key="1">
    <source>
        <dbReference type="SAM" id="SignalP"/>
    </source>
</evidence>
<sequence length="199" mass="21581">MKSLFPGIRKTLTLSASLLTAVLTSSLGLLGAPAAQAAPTSWYLNYTGQTQEQTNWCWAATGNSVANYFGYKQYSQNQFCDMAFGNALSVDCPNNQATLANDQTAFKTIGISAGTYITGTVAFSKVQSEIGSNRPVMTRIVWASGGGHMMTLIGYDASASTVQYHDPWPDDQRINTSTYSWYTSNSEFTWTHSLYGIGA</sequence>
<reference evidence="2 3" key="1">
    <citation type="submission" date="2016-10" db="EMBL/GenBank/DDBJ databases">
        <authorList>
            <person name="de Groot N.N."/>
        </authorList>
    </citation>
    <scope>NUCLEOTIDE SEQUENCE [LARGE SCALE GENOMIC DNA]</scope>
    <source>
        <strain evidence="2 3">DSM 10495</strain>
    </source>
</reference>
<dbReference type="Pfam" id="PF12385">
    <property type="entry name" value="Peptidase_C70"/>
    <property type="match status" value="1"/>
</dbReference>
<feature type="signal peptide" evidence="1">
    <location>
        <begin position="1"/>
        <end position="37"/>
    </location>
</feature>
<name>A0A1H4NE71_9MICC</name>
<dbReference type="Gene3D" id="3.90.70.10">
    <property type="entry name" value="Cysteine proteinases"/>
    <property type="match status" value="1"/>
</dbReference>
<evidence type="ECO:0000313" key="2">
    <source>
        <dbReference type="EMBL" id="SEB92892.1"/>
    </source>
</evidence>
<keyword evidence="3" id="KW-1185">Reference proteome</keyword>
<keyword evidence="1" id="KW-0732">Signal</keyword>
<evidence type="ECO:0000313" key="3">
    <source>
        <dbReference type="Proteomes" id="UP000182652"/>
    </source>
</evidence>
<dbReference type="STRING" id="156980.SAMN04489745_1622"/>
<dbReference type="Proteomes" id="UP000182652">
    <property type="component" value="Unassembled WGS sequence"/>
</dbReference>
<accession>A0A1H4NE71</accession>
<organism evidence="2 3">
    <name type="scientific">Arthrobacter woluwensis</name>
    <dbReference type="NCBI Taxonomy" id="156980"/>
    <lineage>
        <taxon>Bacteria</taxon>
        <taxon>Bacillati</taxon>
        <taxon>Actinomycetota</taxon>
        <taxon>Actinomycetes</taxon>
        <taxon>Micrococcales</taxon>
        <taxon>Micrococcaceae</taxon>
        <taxon>Arthrobacter</taxon>
    </lineage>
</organism>
<feature type="chain" id="PRO_5010216439" evidence="1">
    <location>
        <begin position="38"/>
        <end position="199"/>
    </location>
</feature>
<gene>
    <name evidence="2" type="ORF">SAMN04489745_1622</name>
</gene>
<dbReference type="InterPro" id="IPR022118">
    <property type="entry name" value="Peptidase_C70_AvrRpt2"/>
</dbReference>